<evidence type="ECO:0000256" key="8">
    <source>
        <dbReference type="PROSITE-ProRule" id="PRU01360"/>
    </source>
</evidence>
<feature type="domain" description="TonB-dependent receptor plug" evidence="13">
    <location>
        <begin position="84"/>
        <end position="191"/>
    </location>
</feature>
<evidence type="ECO:0000256" key="9">
    <source>
        <dbReference type="RuleBase" id="RU003357"/>
    </source>
</evidence>
<dbReference type="PROSITE" id="PS52016">
    <property type="entry name" value="TONB_DEPENDENT_REC_3"/>
    <property type="match status" value="1"/>
</dbReference>
<dbReference type="EMBL" id="JACHNX010000034">
    <property type="protein sequence ID" value="MBB4611561.1"/>
    <property type="molecule type" value="Genomic_DNA"/>
</dbReference>
<gene>
    <name evidence="14" type="ORF">GGQ89_003811</name>
    <name evidence="15" type="ORF">JYA60_02490</name>
</gene>
<evidence type="ECO:0000256" key="10">
    <source>
        <dbReference type="SAM" id="MobiDB-lite"/>
    </source>
</evidence>
<keyword evidence="11" id="KW-0732">Signal</keyword>
<evidence type="ECO:0000256" key="5">
    <source>
        <dbReference type="ARBA" id="ARBA00023077"/>
    </source>
</evidence>
<keyword evidence="16" id="KW-1185">Reference proteome</keyword>
<feature type="region of interest" description="Disordered" evidence="10">
    <location>
        <begin position="24"/>
        <end position="50"/>
    </location>
</feature>
<dbReference type="Gene3D" id="2.170.130.10">
    <property type="entry name" value="TonB-dependent receptor, plug domain"/>
    <property type="match status" value="1"/>
</dbReference>
<keyword evidence="7 8" id="KW-0998">Cell outer membrane</keyword>
<dbReference type="Proteomes" id="UP000584663">
    <property type="component" value="Unassembled WGS sequence"/>
</dbReference>
<feature type="signal peptide" evidence="11">
    <location>
        <begin position="1"/>
        <end position="23"/>
    </location>
</feature>
<evidence type="ECO:0000256" key="7">
    <source>
        <dbReference type="ARBA" id="ARBA00023237"/>
    </source>
</evidence>
<evidence type="ECO:0000259" key="12">
    <source>
        <dbReference type="Pfam" id="PF00593"/>
    </source>
</evidence>
<comment type="caution">
    <text evidence="15">The sequence shown here is derived from an EMBL/GenBank/DDBJ whole genome shotgun (WGS) entry which is preliminary data.</text>
</comment>
<dbReference type="InterPro" id="IPR039426">
    <property type="entry name" value="TonB-dep_rcpt-like"/>
</dbReference>
<dbReference type="PANTHER" id="PTHR47234">
    <property type="match status" value="1"/>
</dbReference>
<dbReference type="AlphaFoldDB" id="A0AA41DBS5"/>
<dbReference type="InterPro" id="IPR000531">
    <property type="entry name" value="Beta-barrel_TonB"/>
</dbReference>
<dbReference type="GO" id="GO:0009279">
    <property type="term" value="C:cell outer membrane"/>
    <property type="evidence" value="ECO:0007669"/>
    <property type="project" value="UniProtKB-SubCell"/>
</dbReference>
<proteinExistence type="inferred from homology"/>
<evidence type="ECO:0000313" key="15">
    <source>
        <dbReference type="EMBL" id="MBN3557099.1"/>
    </source>
</evidence>
<evidence type="ECO:0000256" key="3">
    <source>
        <dbReference type="ARBA" id="ARBA00022452"/>
    </source>
</evidence>
<feature type="chain" id="PRO_5041400622" evidence="11">
    <location>
        <begin position="24"/>
        <end position="1029"/>
    </location>
</feature>
<dbReference type="SUPFAM" id="SSF56935">
    <property type="entry name" value="Porins"/>
    <property type="match status" value="1"/>
</dbReference>
<dbReference type="InterPro" id="IPR037066">
    <property type="entry name" value="Plug_dom_sf"/>
</dbReference>
<dbReference type="EMBL" id="JAFHKU010000102">
    <property type="protein sequence ID" value="MBN3557099.1"/>
    <property type="molecule type" value="Genomic_DNA"/>
</dbReference>
<dbReference type="Proteomes" id="UP000704529">
    <property type="component" value="Unassembled WGS sequence"/>
</dbReference>
<accession>A0AA41DBS5</accession>
<feature type="domain" description="TonB-dependent receptor-like beta-barrel" evidence="12">
    <location>
        <begin position="431"/>
        <end position="984"/>
    </location>
</feature>
<evidence type="ECO:0000256" key="4">
    <source>
        <dbReference type="ARBA" id="ARBA00022692"/>
    </source>
</evidence>
<dbReference type="Gene3D" id="2.40.170.20">
    <property type="entry name" value="TonB-dependent receptor, beta-barrel domain"/>
    <property type="match status" value="1"/>
</dbReference>
<keyword evidence="5 9" id="KW-0798">TonB box</keyword>
<evidence type="ECO:0000256" key="11">
    <source>
        <dbReference type="SAM" id="SignalP"/>
    </source>
</evidence>
<keyword evidence="2 8" id="KW-0813">Transport</keyword>
<evidence type="ECO:0000256" key="6">
    <source>
        <dbReference type="ARBA" id="ARBA00023136"/>
    </source>
</evidence>
<name>A0AA41DBS5_9SPHN</name>
<dbReference type="Pfam" id="PF07715">
    <property type="entry name" value="Plug"/>
    <property type="match status" value="1"/>
</dbReference>
<evidence type="ECO:0000313" key="17">
    <source>
        <dbReference type="Proteomes" id="UP000704529"/>
    </source>
</evidence>
<comment type="subcellular location">
    <subcellularLocation>
        <location evidence="1 8">Cell outer membrane</location>
        <topology evidence="1 8">Multi-pass membrane protein</topology>
    </subcellularLocation>
</comment>
<evidence type="ECO:0000313" key="16">
    <source>
        <dbReference type="Proteomes" id="UP000584663"/>
    </source>
</evidence>
<sequence length="1029" mass="111161">MKNTGFLLATSAVLAIVAAPAAAQTTQPTNGATDAVSVSAKSESQKAAEREDARLNLTQRLQDVDPASDDVVVTGSRIVNPNLASAAPIQAVSAQEIKLSGAVNIEDVLNRLPQIVPYAPQADDEGNGTARVNLRNIGGSGGAALVLLDGMRLGGQVAADVNSIPPALVQRVDVLTGGAAAVYGPDALTGVVNFILKKNFKGVQVDANYGFFNHLNRANVVTDTARSRGFPTPLGWTNDGARATINVAAGTQLFEDRLSVSGYFSYRQTDNLPYNSRSTQSCHLLQAGIDGPLSCDTTIYSRYGYIYNLNNRVAQINASDGSRVFRPYRNTQDATTDRQNRMDDSYQMLRANERYNAGGFLSFKAADWAEFYGSYMFTRNTSQGTYLPATIGEQTNGAGGYQLNCNNPLMSAQQAQVLCGALAGTAGTVPIDFGYRFQQYPTRAIDYEQVYHRATLGIRGDFASAWHYDVGGVWANNLTKSAINRNWAPSGQNIARALNVVNVNGVPTCVAKINGTDPNCVPLDIFRGDSADPAAYNYIFAYAPNGPRRNVGYFFDVQANISGDLGHYGIRSPLATDGAQISLGAELRRDIANNFTSADYNTIIQGTPNPSSFARGTQTAKELAAELQLPLIQDQSWTHLLGFSGGYRASNYDTSSRTFFSTWKLEGTWAPIRDIRFRVARNFASRAPNVFEATQNIHFARSLNFVDICGASTAAGGAPLASLASCQLQPGFNPASYGSTTIRCPEAGCIYRNGAVDPALGPQTANTLTYGLVLTPSFLPRFSFSVDHYEIRYNNQISSLDQDTIVNNCINYATDPSALNRISCQQFVRNGNGTLYGNINNPSSGYLSSLVLNVPNQIGTTGYDFQAHYDLPVGSGTFATDFNGGLVTSAASLSNQSGRVGYFGDGVGNPVPKWRHNLRGTFTGAEGLFQLSLNWRYISATQSGTLRRTTQNTFARIPNYSYFDLAANVNIAKRMSLGVTINNLLDKDPPIIPARGGNNTYSINGWQNSPVNFYDIYGRYIQFSITTNF</sequence>
<evidence type="ECO:0000256" key="2">
    <source>
        <dbReference type="ARBA" id="ARBA00022448"/>
    </source>
</evidence>
<keyword evidence="15" id="KW-0675">Receptor</keyword>
<evidence type="ECO:0000313" key="14">
    <source>
        <dbReference type="EMBL" id="MBB4611561.1"/>
    </source>
</evidence>
<evidence type="ECO:0000259" key="13">
    <source>
        <dbReference type="Pfam" id="PF07715"/>
    </source>
</evidence>
<organism evidence="15 17">
    <name type="scientific">Sphingomonas yabuuchiae</name>
    <dbReference type="NCBI Taxonomy" id="172044"/>
    <lineage>
        <taxon>Bacteria</taxon>
        <taxon>Pseudomonadati</taxon>
        <taxon>Pseudomonadota</taxon>
        <taxon>Alphaproteobacteria</taxon>
        <taxon>Sphingomonadales</taxon>
        <taxon>Sphingomonadaceae</taxon>
        <taxon>Sphingomonas</taxon>
    </lineage>
</organism>
<reference evidence="15" key="2">
    <citation type="submission" date="2021-01" db="EMBL/GenBank/DDBJ databases">
        <title>Genome Sequencing of Type Strains.</title>
        <authorList>
            <person name="Lemaire J.F."/>
            <person name="Inderbitzin P."/>
            <person name="Collins S.B."/>
            <person name="Wespe N."/>
            <person name="Knight-Connoni V."/>
        </authorList>
    </citation>
    <scope>NUCLEOTIDE SEQUENCE</scope>
    <source>
        <strain evidence="15">DSM 14562</strain>
    </source>
</reference>
<reference evidence="14 16" key="1">
    <citation type="submission" date="2020-08" db="EMBL/GenBank/DDBJ databases">
        <title>Genomic Encyclopedia of Type Strains, Phase IV (KMG-IV): sequencing the most valuable type-strain genomes for metagenomic binning, comparative biology and taxonomic classification.</title>
        <authorList>
            <person name="Goeker M."/>
        </authorList>
    </citation>
    <scope>NUCLEOTIDE SEQUENCE [LARGE SCALE GENOMIC DNA]</scope>
    <source>
        <strain evidence="14 16">DSM 14562</strain>
    </source>
</reference>
<keyword evidence="3 8" id="KW-1134">Transmembrane beta strand</keyword>
<keyword evidence="4 8" id="KW-0812">Transmembrane</keyword>
<dbReference type="Pfam" id="PF00593">
    <property type="entry name" value="TonB_dep_Rec_b-barrel"/>
    <property type="match status" value="1"/>
</dbReference>
<dbReference type="InterPro" id="IPR012910">
    <property type="entry name" value="Plug_dom"/>
</dbReference>
<dbReference type="PANTHER" id="PTHR47234:SF3">
    <property type="entry name" value="SECRETIN_TONB SHORT N-TERMINAL DOMAIN-CONTAINING PROTEIN"/>
    <property type="match status" value="1"/>
</dbReference>
<feature type="compositionally biased region" description="Low complexity" evidence="10">
    <location>
        <begin position="24"/>
        <end position="33"/>
    </location>
</feature>
<dbReference type="InterPro" id="IPR036942">
    <property type="entry name" value="Beta-barrel_TonB_sf"/>
</dbReference>
<evidence type="ECO:0000256" key="1">
    <source>
        <dbReference type="ARBA" id="ARBA00004571"/>
    </source>
</evidence>
<dbReference type="RefSeq" id="WP_184106915.1">
    <property type="nucleotide sequence ID" value="NZ_JACHNX010000034.1"/>
</dbReference>
<keyword evidence="6 8" id="KW-0472">Membrane</keyword>
<comment type="similarity">
    <text evidence="8 9">Belongs to the TonB-dependent receptor family.</text>
</comment>
<protein>
    <submittedName>
        <fullName evidence="14">Outer membrane receptor protein involved in Fe transport</fullName>
    </submittedName>
    <submittedName>
        <fullName evidence="15">TonB-dependent receptor</fullName>
    </submittedName>
</protein>